<keyword evidence="3" id="KW-1185">Reference proteome</keyword>
<accession>A0A916NK03</accession>
<dbReference type="AlphaFoldDB" id="A0A916NK03"/>
<proteinExistence type="predicted"/>
<reference evidence="2" key="1">
    <citation type="submission" date="2021-06" db="EMBL/GenBank/DDBJ databases">
        <authorList>
            <person name="Criscuolo A."/>
        </authorList>
    </citation>
    <scope>NUCLEOTIDE SEQUENCE</scope>
    <source>
        <strain evidence="2">CIP111600</strain>
    </source>
</reference>
<keyword evidence="1" id="KW-0472">Membrane</keyword>
<sequence>MSSSIWTSGIGLLLMIAAAAGALMAGTAILTARRRRRPGGWKHAGWIALAAAALLAAVVQYGAVLGSAIGMEYPLSVPKALIALETGKARLVPLTSDAVRLVGRRGPAERELTAFLAERGWRFVEQTDAGFTYAQGDATLTVHSRFRRGYWWHELDRSPSMNPAPE</sequence>
<evidence type="ECO:0000256" key="1">
    <source>
        <dbReference type="SAM" id="Phobius"/>
    </source>
</evidence>
<dbReference type="Proteomes" id="UP000693672">
    <property type="component" value="Unassembled WGS sequence"/>
</dbReference>
<evidence type="ECO:0000313" key="2">
    <source>
        <dbReference type="EMBL" id="CAG7595195.1"/>
    </source>
</evidence>
<name>A0A916NK03_9BACL</name>
<protein>
    <submittedName>
        <fullName evidence="2">Uncharacterized protein</fullName>
    </submittedName>
</protein>
<feature type="transmembrane region" description="Helical" evidence="1">
    <location>
        <begin position="12"/>
        <end position="32"/>
    </location>
</feature>
<comment type="caution">
    <text evidence="2">The sequence shown here is derived from an EMBL/GenBank/DDBJ whole genome shotgun (WGS) entry which is preliminary data.</text>
</comment>
<feature type="transmembrane region" description="Helical" evidence="1">
    <location>
        <begin position="44"/>
        <end position="69"/>
    </location>
</feature>
<keyword evidence="1" id="KW-0812">Transmembrane</keyword>
<evidence type="ECO:0000313" key="3">
    <source>
        <dbReference type="Proteomes" id="UP000693672"/>
    </source>
</evidence>
<dbReference type="RefSeq" id="WP_218089875.1">
    <property type="nucleotide sequence ID" value="NZ_CAJVAS010000001.1"/>
</dbReference>
<gene>
    <name evidence="2" type="ORF">PAESOLCIP111_00029</name>
</gene>
<organism evidence="2 3">
    <name type="scientific">Paenibacillus solanacearum</name>
    <dbReference type="NCBI Taxonomy" id="2048548"/>
    <lineage>
        <taxon>Bacteria</taxon>
        <taxon>Bacillati</taxon>
        <taxon>Bacillota</taxon>
        <taxon>Bacilli</taxon>
        <taxon>Bacillales</taxon>
        <taxon>Paenibacillaceae</taxon>
        <taxon>Paenibacillus</taxon>
    </lineage>
</organism>
<keyword evidence="1" id="KW-1133">Transmembrane helix</keyword>
<dbReference type="EMBL" id="CAJVAS010000001">
    <property type="protein sequence ID" value="CAG7595195.1"/>
    <property type="molecule type" value="Genomic_DNA"/>
</dbReference>